<dbReference type="EMBL" id="BKBI01000012">
    <property type="protein sequence ID" value="GEQ36297.1"/>
    <property type="molecule type" value="Genomic_DNA"/>
</dbReference>
<name>A0AAV3WXA2_9LACT</name>
<dbReference type="RefSeq" id="WP_087058448.1">
    <property type="nucleotide sequence ID" value="NZ_BJVX01000011.1"/>
</dbReference>
<reference evidence="1" key="1">
    <citation type="submission" date="2019-08" db="EMBL/GenBank/DDBJ databases">
        <title>Marinilactibacillus psychrotolerans M13-2T whole genome sequencing project.</title>
        <authorList>
            <person name="Ishikawa M."/>
            <person name="Suzuki T."/>
            <person name="Matsutani M."/>
        </authorList>
    </citation>
    <scope>NUCLEOTIDE SEQUENCE</scope>
    <source>
        <strain evidence="1">M13-2T</strain>
    </source>
</reference>
<dbReference type="AlphaFoldDB" id="A0AAV3WXA2"/>
<accession>A0AAV3WXA2</accession>
<dbReference type="GeneID" id="96912563"/>
<organism evidence="1 2">
    <name type="scientific">Marinilactibacillus psychrotolerans</name>
    <dbReference type="NCBI Taxonomy" id="191770"/>
    <lineage>
        <taxon>Bacteria</taxon>
        <taxon>Bacillati</taxon>
        <taxon>Bacillota</taxon>
        <taxon>Bacilli</taxon>
        <taxon>Lactobacillales</taxon>
        <taxon>Carnobacteriaceae</taxon>
        <taxon>Marinilactibacillus</taxon>
    </lineage>
</organism>
<dbReference type="Pfam" id="PF19668">
    <property type="entry name" value="DUF6171"/>
    <property type="match status" value="1"/>
</dbReference>
<comment type="caution">
    <text evidence="1">The sequence shown here is derived from an EMBL/GenBank/DDBJ whole genome shotgun (WGS) entry which is preliminary data.</text>
</comment>
<sequence>MSCKTCERLEALASQDVLESIEEQLSLETDLASNELKEKRLIICESCPFFQNQTCIKCGCYAMFRASLEYKKCPIDKW</sequence>
<protein>
    <recommendedName>
        <fullName evidence="3">DUF2769 domain-containing protein</fullName>
    </recommendedName>
</protein>
<gene>
    <name evidence="1" type="ORF">M132T_18050</name>
</gene>
<evidence type="ECO:0000313" key="2">
    <source>
        <dbReference type="Proteomes" id="UP000887127"/>
    </source>
</evidence>
<proteinExistence type="predicted"/>
<evidence type="ECO:0000313" key="1">
    <source>
        <dbReference type="EMBL" id="GEQ36297.1"/>
    </source>
</evidence>
<dbReference type="InterPro" id="IPR046169">
    <property type="entry name" value="DUF6171"/>
</dbReference>
<dbReference type="Proteomes" id="UP000887127">
    <property type="component" value="Unassembled WGS sequence"/>
</dbReference>
<evidence type="ECO:0008006" key="3">
    <source>
        <dbReference type="Google" id="ProtNLM"/>
    </source>
</evidence>